<evidence type="ECO:0000256" key="3">
    <source>
        <dbReference type="ARBA" id="ARBA00022748"/>
    </source>
</evidence>
<sequence>MSAYRPEGLKTAPDQGEQPPSNAPVGPRLGLRGWLRWMWRQLTSMRVALMLLLLLAAVALPGAFFPQRPVDPNGVIQYYRDHPETAEVLDALHLFDVYSSPWFSAVYLLLFASLIGCIVPRTIAHARNLRAEPTRVPRRFSRFDVRSELRTGLSPAETERTLMAALGRRYVRRTGVEDRTTASGSQVQVRTISAERGRGRETGNVLFHLALVGLLVVTAWGQLVHYRGQIVVVEGRTFVNAPLDYDSFDTGAWFAGESVEPFRLRLDDFSSVFTDDAQPRDFTASVTLLTPDGAEREQDIRLNHPLETDSTRVYLSGNGYAPEVTITDAEGEVAFAGSTMFLPSGDLFYTSNGVIMAPDANGGELQYGFSGVLLPTVLESPEGDPVGSVYPEALDPVMVLNLYTGDLGLDDGLPQNLYTLDTTNMEPVAATGPDGSQTPVQLVLRPGETVELPDGLGTITFDGLPRFAALDVRYDPSIPWMGVFAGLAFVSLMASLFLPRRRVWARIAPGPGGTTVVTAAALARGDDPGLRRELDRVLSPLGQMTKENS</sequence>
<feature type="transmembrane region" description="Helical" evidence="7">
    <location>
        <begin position="478"/>
        <end position="498"/>
    </location>
</feature>
<keyword evidence="2 7" id="KW-0812">Transmembrane</keyword>
<feature type="transmembrane region" description="Helical" evidence="7">
    <location>
        <begin position="102"/>
        <end position="120"/>
    </location>
</feature>
<dbReference type="EMBL" id="CP063169">
    <property type="protein sequence ID" value="QOR70044.1"/>
    <property type="molecule type" value="Genomic_DNA"/>
</dbReference>
<keyword evidence="5 7" id="KW-0472">Membrane</keyword>
<comment type="subcellular location">
    <subcellularLocation>
        <location evidence="1">Membrane</location>
        <topology evidence="1">Multi-pass membrane protein</topology>
    </subcellularLocation>
</comment>
<dbReference type="Pfam" id="PF05140">
    <property type="entry name" value="ResB"/>
    <property type="match status" value="1"/>
</dbReference>
<proteinExistence type="predicted"/>
<accession>A0A7M1SSU5</accession>
<evidence type="ECO:0000313" key="10">
    <source>
        <dbReference type="Proteomes" id="UP000593758"/>
    </source>
</evidence>
<evidence type="ECO:0000256" key="7">
    <source>
        <dbReference type="SAM" id="Phobius"/>
    </source>
</evidence>
<reference evidence="9 10" key="1">
    <citation type="submission" date="2020-10" db="EMBL/GenBank/DDBJ databases">
        <title>Haloactinobacterium sp. RN3S43, a bacterium isolated from saline soil.</title>
        <authorList>
            <person name="Sun J.-Q."/>
        </authorList>
    </citation>
    <scope>NUCLEOTIDE SEQUENCE [LARGE SCALE GENOMIC DNA]</scope>
    <source>
        <strain evidence="9 10">RN3S43</strain>
    </source>
</reference>
<evidence type="ECO:0000259" key="8">
    <source>
        <dbReference type="Pfam" id="PF05140"/>
    </source>
</evidence>
<keyword evidence="10" id="KW-1185">Reference proteome</keyword>
<keyword evidence="3" id="KW-0201">Cytochrome c-type biogenesis</keyword>
<keyword evidence="4 7" id="KW-1133">Transmembrane helix</keyword>
<dbReference type="AlphaFoldDB" id="A0A7M1SSU5"/>
<evidence type="ECO:0000313" key="9">
    <source>
        <dbReference type="EMBL" id="QOR70044.1"/>
    </source>
</evidence>
<evidence type="ECO:0000256" key="5">
    <source>
        <dbReference type="ARBA" id="ARBA00023136"/>
    </source>
</evidence>
<dbReference type="KEGG" id="halt:IM660_15615"/>
<feature type="transmembrane region" description="Helical" evidence="7">
    <location>
        <begin position="205"/>
        <end position="223"/>
    </location>
</feature>
<evidence type="ECO:0000256" key="4">
    <source>
        <dbReference type="ARBA" id="ARBA00022989"/>
    </source>
</evidence>
<dbReference type="InterPro" id="IPR007816">
    <property type="entry name" value="ResB-like_domain"/>
</dbReference>
<evidence type="ECO:0000256" key="1">
    <source>
        <dbReference type="ARBA" id="ARBA00004141"/>
    </source>
</evidence>
<gene>
    <name evidence="9" type="ORF">IM660_15615</name>
</gene>
<dbReference type="GO" id="GO:0017004">
    <property type="term" value="P:cytochrome complex assembly"/>
    <property type="evidence" value="ECO:0007669"/>
    <property type="project" value="UniProtKB-KW"/>
</dbReference>
<dbReference type="Proteomes" id="UP000593758">
    <property type="component" value="Chromosome"/>
</dbReference>
<evidence type="ECO:0000256" key="6">
    <source>
        <dbReference type="SAM" id="MobiDB-lite"/>
    </source>
</evidence>
<protein>
    <submittedName>
        <fullName evidence="9">Cytochrome c biogenesis protein ResB</fullName>
    </submittedName>
</protein>
<dbReference type="InterPro" id="IPR023494">
    <property type="entry name" value="Cyt_c_bgen_Ccs1/CcsB/ResB"/>
</dbReference>
<organism evidence="9 10">
    <name type="scientific">Ruania alkalisoli</name>
    <dbReference type="NCBI Taxonomy" id="2779775"/>
    <lineage>
        <taxon>Bacteria</taxon>
        <taxon>Bacillati</taxon>
        <taxon>Actinomycetota</taxon>
        <taxon>Actinomycetes</taxon>
        <taxon>Micrococcales</taxon>
        <taxon>Ruaniaceae</taxon>
        <taxon>Ruania</taxon>
    </lineage>
</organism>
<evidence type="ECO:0000256" key="2">
    <source>
        <dbReference type="ARBA" id="ARBA00022692"/>
    </source>
</evidence>
<dbReference type="PANTHER" id="PTHR31566">
    <property type="entry name" value="CYTOCHROME C BIOGENESIS PROTEIN CCS1, CHLOROPLASTIC"/>
    <property type="match status" value="1"/>
</dbReference>
<dbReference type="RefSeq" id="WP_193496737.1">
    <property type="nucleotide sequence ID" value="NZ_CP063169.1"/>
</dbReference>
<dbReference type="GO" id="GO:0016020">
    <property type="term" value="C:membrane"/>
    <property type="evidence" value="ECO:0007669"/>
    <property type="project" value="UniProtKB-SubCell"/>
</dbReference>
<feature type="domain" description="ResB-like" evidence="8">
    <location>
        <begin position="45"/>
        <end position="535"/>
    </location>
</feature>
<dbReference type="PANTHER" id="PTHR31566:SF0">
    <property type="entry name" value="CYTOCHROME C BIOGENESIS PROTEIN CCS1, CHLOROPLASTIC"/>
    <property type="match status" value="1"/>
</dbReference>
<name>A0A7M1SSU5_9MICO</name>
<feature type="transmembrane region" description="Helical" evidence="7">
    <location>
        <begin position="47"/>
        <end position="65"/>
    </location>
</feature>
<feature type="region of interest" description="Disordered" evidence="6">
    <location>
        <begin position="1"/>
        <end position="25"/>
    </location>
</feature>